<dbReference type="NCBIfam" id="NF002806">
    <property type="entry name" value="PRK02948.1"/>
    <property type="match status" value="1"/>
</dbReference>
<protein>
    <submittedName>
        <fullName evidence="4">Cysteine desulfurase</fullName>
    </submittedName>
</protein>
<evidence type="ECO:0000259" key="3">
    <source>
        <dbReference type="Pfam" id="PF00266"/>
    </source>
</evidence>
<dbReference type="Proteomes" id="UP001162836">
    <property type="component" value="Unassembled WGS sequence"/>
</dbReference>
<accession>A0ABS8QJU5</accession>
<dbReference type="Gene3D" id="3.90.1150.10">
    <property type="entry name" value="Aspartate Aminotransferase, domain 1"/>
    <property type="match status" value="1"/>
</dbReference>
<proteinExistence type="predicted"/>
<dbReference type="InterPro" id="IPR000192">
    <property type="entry name" value="Aminotrans_V_dom"/>
</dbReference>
<dbReference type="InterPro" id="IPR015421">
    <property type="entry name" value="PyrdxlP-dep_Trfase_major"/>
</dbReference>
<feature type="domain" description="Aminotransferase class V" evidence="3">
    <location>
        <begin position="2"/>
        <end position="361"/>
    </location>
</feature>
<dbReference type="RefSeq" id="WP_163183943.1">
    <property type="nucleotide sequence ID" value="NZ_JAAFZF010000035.1"/>
</dbReference>
<dbReference type="InterPro" id="IPR015424">
    <property type="entry name" value="PyrdxlP-dep_Trfase"/>
</dbReference>
<keyword evidence="2" id="KW-0663">Pyridoxal phosphate</keyword>
<keyword evidence="5" id="KW-1185">Reference proteome</keyword>
<comment type="cofactor">
    <cofactor evidence="1">
        <name>pyridoxal 5'-phosphate</name>
        <dbReference type="ChEBI" id="CHEBI:597326"/>
    </cofactor>
</comment>
<sequence length="381" mass="41943">MIYFDNSATTKPYKEVLDSFITVSSKFFGNPSSLHSFGGQAEKLLTQAREQTAKLLGVKMSEIYFTSGGTESNNLAIKGAALRNRNKGKHLITSSIEHPSVAKAMEQLEQEGFEITYIPVDDTGRVSVDEIERAIRKDTILISIMHVNNEIGTIQPIEEIGQMLKAYPDILFHVDAVQGIGKVPLSFKNNRIDLCSISSHKFHGLKGTGALYIREGVKIDPLFSGGNQERTLRSGTENVAGAVAMAKALRLSMANGEEGIERIRKIQTLLRDGLKKIEALKIHTPIQYSAPHILNFSLKGIKSEVFIHALEQEDIFVSTTSACSSKKKSPSKTLLALGVAEELAESAIRISLSFENTEEEARTVIQVIEKTVNQLGKVMKR</sequence>
<dbReference type="EMBL" id="JAJODE010000029">
    <property type="protein sequence ID" value="MCD4839367.1"/>
    <property type="molecule type" value="Genomic_DNA"/>
</dbReference>
<dbReference type="Gene3D" id="3.40.640.10">
    <property type="entry name" value="Type I PLP-dependent aspartate aminotransferase-like (Major domain)"/>
    <property type="match status" value="1"/>
</dbReference>
<name>A0ABS8QJU5_9BACI</name>
<organism evidence="4 5">
    <name type="scientific">Neobacillus sedimentimangrovi</name>
    <dbReference type="NCBI Taxonomy" id="2699460"/>
    <lineage>
        <taxon>Bacteria</taxon>
        <taxon>Bacillati</taxon>
        <taxon>Bacillota</taxon>
        <taxon>Bacilli</taxon>
        <taxon>Bacillales</taxon>
        <taxon>Bacillaceae</taxon>
        <taxon>Neobacillus</taxon>
    </lineage>
</organism>
<dbReference type="SUPFAM" id="SSF53383">
    <property type="entry name" value="PLP-dependent transferases"/>
    <property type="match status" value="1"/>
</dbReference>
<dbReference type="PIRSF" id="PIRSF005572">
    <property type="entry name" value="NifS"/>
    <property type="match status" value="1"/>
</dbReference>
<evidence type="ECO:0000313" key="4">
    <source>
        <dbReference type="EMBL" id="MCD4839367.1"/>
    </source>
</evidence>
<comment type="caution">
    <text evidence="4">The sequence shown here is derived from an EMBL/GenBank/DDBJ whole genome shotgun (WGS) entry which is preliminary data.</text>
</comment>
<evidence type="ECO:0000313" key="5">
    <source>
        <dbReference type="Proteomes" id="UP001162836"/>
    </source>
</evidence>
<dbReference type="Pfam" id="PF00266">
    <property type="entry name" value="Aminotran_5"/>
    <property type="match status" value="1"/>
</dbReference>
<reference evidence="4 5" key="1">
    <citation type="journal article" date="2023" name="Antonie Van Leeuwenhoek">
        <title>Unveiling the genomic potential of a novel thermostable glycoside hydrolases producing Neobacillus sedimentimangrovi UE25.</title>
        <authorList>
            <person name="Ejaz U."/>
            <person name="Saleem F."/>
            <person name="Rashid R."/>
            <person name="Hasan K.A."/>
            <person name="Syed M.N."/>
            <person name="Sohail M."/>
        </authorList>
    </citation>
    <scope>NUCLEOTIDE SEQUENCE [LARGE SCALE GENOMIC DNA]</scope>
    <source>
        <strain evidence="4 5">UE25</strain>
    </source>
</reference>
<dbReference type="InterPro" id="IPR015422">
    <property type="entry name" value="PyrdxlP-dep_Trfase_small"/>
</dbReference>
<evidence type="ECO:0000256" key="2">
    <source>
        <dbReference type="ARBA" id="ARBA00022898"/>
    </source>
</evidence>
<dbReference type="PANTHER" id="PTHR11601:SF50">
    <property type="entry name" value="CYSTEINE DESULFURASE ISCS 2-RELATED"/>
    <property type="match status" value="1"/>
</dbReference>
<dbReference type="PANTHER" id="PTHR11601">
    <property type="entry name" value="CYSTEINE DESULFURYLASE FAMILY MEMBER"/>
    <property type="match status" value="1"/>
</dbReference>
<dbReference type="InterPro" id="IPR016454">
    <property type="entry name" value="Cysteine_dSase"/>
</dbReference>
<evidence type="ECO:0000256" key="1">
    <source>
        <dbReference type="ARBA" id="ARBA00001933"/>
    </source>
</evidence>
<gene>
    <name evidence="4" type="ORF">LRS37_10835</name>
</gene>